<dbReference type="Proteomes" id="UP000240830">
    <property type="component" value="Unassembled WGS sequence"/>
</dbReference>
<dbReference type="CDD" id="cd06257">
    <property type="entry name" value="DnaJ"/>
    <property type="match status" value="1"/>
</dbReference>
<dbReference type="PANTHER" id="PTHR44873:SF1">
    <property type="entry name" value="DNAJ HOMOLOG SUBFAMILY C MEMBER 30, MITOCHONDRIAL"/>
    <property type="match status" value="1"/>
</dbReference>
<comment type="caution">
    <text evidence="3">The sequence shown here is derived from an EMBL/GenBank/DDBJ whole genome shotgun (WGS) entry which is preliminary data.</text>
</comment>
<dbReference type="InterPro" id="IPR036869">
    <property type="entry name" value="J_dom_sf"/>
</dbReference>
<dbReference type="SMART" id="SM00271">
    <property type="entry name" value="DnaJ"/>
    <property type="match status" value="1"/>
</dbReference>
<dbReference type="SUPFAM" id="SSF46565">
    <property type="entry name" value="Chaperone J-domain"/>
    <property type="match status" value="1"/>
</dbReference>
<feature type="region of interest" description="Disordered" evidence="1">
    <location>
        <begin position="128"/>
        <end position="149"/>
    </location>
</feature>
<sequence length="178" mass="21200">MTSLGRKTLYDMLGVSPHASRQEIKTQFYNLSMLYHPDTSTSTDASTDSSARQHERFIQISHAYSILSNDLRRRIYDREHNLVAVKRERQWRPHPGARHSTTERPVWTRNPREFATNETVRRWTRWAEESNTERDARTKERVRSEMDQKHESATVQRRLIALLVSVTVYWFLNNNTRQ</sequence>
<protein>
    <recommendedName>
        <fullName evidence="2">J domain-containing protein</fullName>
    </recommendedName>
</protein>
<dbReference type="Gene3D" id="1.10.287.110">
    <property type="entry name" value="DnaJ domain"/>
    <property type="match status" value="1"/>
</dbReference>
<dbReference type="PROSITE" id="PS50076">
    <property type="entry name" value="DNAJ_2"/>
    <property type="match status" value="1"/>
</dbReference>
<dbReference type="InterPro" id="IPR018253">
    <property type="entry name" value="DnaJ_domain_CS"/>
</dbReference>
<accession>A0A2H9TNM2</accession>
<dbReference type="InterPro" id="IPR053025">
    <property type="entry name" value="Mito_ATP_Synthase-Asso"/>
</dbReference>
<reference evidence="3 4" key="1">
    <citation type="submission" date="2016-10" db="EMBL/GenBank/DDBJ databases">
        <title>The genome of Paramicrosporidium saccamoebae is the missing link in understanding Cryptomycota and Microsporidia evolution.</title>
        <authorList>
            <person name="Quandt C.A."/>
            <person name="Beaudet D."/>
            <person name="Corsaro D."/>
            <person name="Michel R."/>
            <person name="Corradi N."/>
            <person name="James T."/>
        </authorList>
    </citation>
    <scope>NUCLEOTIDE SEQUENCE [LARGE SCALE GENOMIC DNA]</scope>
    <source>
        <strain evidence="3 4">KSL3</strain>
    </source>
</reference>
<evidence type="ECO:0000313" key="3">
    <source>
        <dbReference type="EMBL" id="PJF19322.1"/>
    </source>
</evidence>
<keyword evidence="4" id="KW-1185">Reference proteome</keyword>
<evidence type="ECO:0000259" key="2">
    <source>
        <dbReference type="PROSITE" id="PS50076"/>
    </source>
</evidence>
<dbReference type="Pfam" id="PF00226">
    <property type="entry name" value="DnaJ"/>
    <property type="match status" value="1"/>
</dbReference>
<proteinExistence type="predicted"/>
<dbReference type="InterPro" id="IPR001623">
    <property type="entry name" value="DnaJ_domain"/>
</dbReference>
<dbReference type="PANTHER" id="PTHR44873">
    <property type="entry name" value="DNAJ HOMOLOG SUBFAMILY C MEMBER 30, MITOCHONDRIAL"/>
    <property type="match status" value="1"/>
</dbReference>
<organism evidence="3 4">
    <name type="scientific">Paramicrosporidium saccamoebae</name>
    <dbReference type="NCBI Taxonomy" id="1246581"/>
    <lineage>
        <taxon>Eukaryota</taxon>
        <taxon>Fungi</taxon>
        <taxon>Fungi incertae sedis</taxon>
        <taxon>Cryptomycota</taxon>
        <taxon>Cryptomycota incertae sedis</taxon>
        <taxon>Paramicrosporidium</taxon>
    </lineage>
</organism>
<dbReference type="PROSITE" id="PS00636">
    <property type="entry name" value="DNAJ_1"/>
    <property type="match status" value="1"/>
</dbReference>
<dbReference type="PRINTS" id="PR00625">
    <property type="entry name" value="JDOMAIN"/>
</dbReference>
<evidence type="ECO:0000256" key="1">
    <source>
        <dbReference type="SAM" id="MobiDB-lite"/>
    </source>
</evidence>
<evidence type="ECO:0000313" key="4">
    <source>
        <dbReference type="Proteomes" id="UP000240830"/>
    </source>
</evidence>
<feature type="domain" description="J" evidence="2">
    <location>
        <begin position="8"/>
        <end position="80"/>
    </location>
</feature>
<dbReference type="AlphaFoldDB" id="A0A2H9TNM2"/>
<gene>
    <name evidence="3" type="ORF">PSACC_00831</name>
</gene>
<dbReference type="EMBL" id="MTSL01000065">
    <property type="protein sequence ID" value="PJF19322.1"/>
    <property type="molecule type" value="Genomic_DNA"/>
</dbReference>
<name>A0A2H9TNM2_9FUNG</name>
<dbReference type="OrthoDB" id="445556at2759"/>